<dbReference type="AlphaFoldDB" id="A0AAV6TLP9"/>
<reference evidence="2 3" key="1">
    <citation type="journal article" date="2022" name="Nat. Ecol. Evol.">
        <title>A masculinizing supergene underlies an exaggerated male reproductive morph in a spider.</title>
        <authorList>
            <person name="Hendrickx F."/>
            <person name="De Corte Z."/>
            <person name="Sonet G."/>
            <person name="Van Belleghem S.M."/>
            <person name="Kostlbacher S."/>
            <person name="Vangestel C."/>
        </authorList>
    </citation>
    <scope>NUCLEOTIDE SEQUENCE [LARGE SCALE GENOMIC DNA]</scope>
    <source>
        <strain evidence="2">W744_W776</strain>
    </source>
</reference>
<dbReference type="EMBL" id="JAFNEN010002270">
    <property type="protein sequence ID" value="KAG8172890.1"/>
    <property type="molecule type" value="Genomic_DNA"/>
</dbReference>
<proteinExistence type="predicted"/>
<gene>
    <name evidence="2" type="ORF">JTE90_019076</name>
</gene>
<name>A0AAV6TLP9_9ARAC</name>
<protein>
    <recommendedName>
        <fullName evidence="4">Protein Wnt</fullName>
    </recommendedName>
</protein>
<keyword evidence="3" id="KW-1185">Reference proteome</keyword>
<comment type="caution">
    <text evidence="2">The sequence shown here is derived from an EMBL/GenBank/DDBJ whole genome shotgun (WGS) entry which is preliminary data.</text>
</comment>
<evidence type="ECO:0008006" key="4">
    <source>
        <dbReference type="Google" id="ProtNLM"/>
    </source>
</evidence>
<evidence type="ECO:0000313" key="3">
    <source>
        <dbReference type="Proteomes" id="UP000827092"/>
    </source>
</evidence>
<organism evidence="2 3">
    <name type="scientific">Oedothorax gibbosus</name>
    <dbReference type="NCBI Taxonomy" id="931172"/>
    <lineage>
        <taxon>Eukaryota</taxon>
        <taxon>Metazoa</taxon>
        <taxon>Ecdysozoa</taxon>
        <taxon>Arthropoda</taxon>
        <taxon>Chelicerata</taxon>
        <taxon>Arachnida</taxon>
        <taxon>Araneae</taxon>
        <taxon>Araneomorphae</taxon>
        <taxon>Entelegynae</taxon>
        <taxon>Araneoidea</taxon>
        <taxon>Linyphiidae</taxon>
        <taxon>Erigoninae</taxon>
        <taxon>Oedothorax</taxon>
    </lineage>
</organism>
<evidence type="ECO:0000256" key="1">
    <source>
        <dbReference type="SAM" id="MobiDB-lite"/>
    </source>
</evidence>
<evidence type="ECO:0000313" key="2">
    <source>
        <dbReference type="EMBL" id="KAG8172890.1"/>
    </source>
</evidence>
<feature type="region of interest" description="Disordered" evidence="1">
    <location>
        <begin position="1"/>
        <end position="32"/>
    </location>
</feature>
<dbReference type="Proteomes" id="UP000827092">
    <property type="component" value="Unassembled WGS sequence"/>
</dbReference>
<accession>A0AAV6TLP9</accession>
<sequence length="107" mass="11799">MSHLHLDIKPSPNKRCPNGFRSESHRSSIRGSTILPFPIPSGNMVLQTMQPHQRCTRQPRTTPVQPRYVETVDVQTGLPVVVDIESLGNLPGTMELCPSNRGGCLTP</sequence>